<dbReference type="EMBL" id="BOMS01000124">
    <property type="protein sequence ID" value="GIE71397.1"/>
    <property type="molecule type" value="Genomic_DNA"/>
</dbReference>
<keyword evidence="1" id="KW-1133">Transmembrane helix</keyword>
<evidence type="ECO:0000256" key="1">
    <source>
        <dbReference type="SAM" id="Phobius"/>
    </source>
</evidence>
<evidence type="ECO:0000256" key="2">
    <source>
        <dbReference type="SAM" id="SignalP"/>
    </source>
</evidence>
<dbReference type="Proteomes" id="UP000624709">
    <property type="component" value="Unassembled WGS sequence"/>
</dbReference>
<name>A0ABQ4BL91_9ACTN</name>
<protein>
    <recommendedName>
        <fullName evidence="5">Tat (Twin-arginine translocation) pathway signal sequence</fullName>
    </recommendedName>
</protein>
<reference evidence="3 4" key="1">
    <citation type="submission" date="2021-01" db="EMBL/GenBank/DDBJ databases">
        <title>Whole genome shotgun sequence of Actinoplanes palleronii NBRC 14916.</title>
        <authorList>
            <person name="Komaki H."/>
            <person name="Tamura T."/>
        </authorList>
    </citation>
    <scope>NUCLEOTIDE SEQUENCE [LARGE SCALE GENOMIC DNA]</scope>
    <source>
        <strain evidence="3 4">NBRC 14916</strain>
    </source>
</reference>
<keyword evidence="1" id="KW-0472">Membrane</keyword>
<evidence type="ECO:0000313" key="4">
    <source>
        <dbReference type="Proteomes" id="UP000624709"/>
    </source>
</evidence>
<feature type="transmembrane region" description="Helical" evidence="1">
    <location>
        <begin position="232"/>
        <end position="253"/>
    </location>
</feature>
<feature type="signal peptide" evidence="2">
    <location>
        <begin position="1"/>
        <end position="32"/>
    </location>
</feature>
<keyword evidence="1" id="KW-0812">Transmembrane</keyword>
<feature type="chain" id="PRO_5046969713" description="Tat (Twin-arginine translocation) pathway signal sequence" evidence="2">
    <location>
        <begin position="33"/>
        <end position="273"/>
    </location>
</feature>
<accession>A0ABQ4BL91</accession>
<proteinExistence type="predicted"/>
<organism evidence="3 4">
    <name type="scientific">Actinoplanes palleronii</name>
    <dbReference type="NCBI Taxonomy" id="113570"/>
    <lineage>
        <taxon>Bacteria</taxon>
        <taxon>Bacillati</taxon>
        <taxon>Actinomycetota</taxon>
        <taxon>Actinomycetes</taxon>
        <taxon>Micromonosporales</taxon>
        <taxon>Micromonosporaceae</taxon>
        <taxon>Actinoplanes</taxon>
    </lineage>
</organism>
<keyword evidence="2" id="KW-0732">Signal</keyword>
<gene>
    <name evidence="3" type="ORF">Apa02nite_075050</name>
</gene>
<dbReference type="RefSeq" id="WP_203829250.1">
    <property type="nucleotide sequence ID" value="NZ_BAAATY010000015.1"/>
</dbReference>
<sequence>MTSTSSLRAVPVLGALAAVFLTALVAAPGALAGAGPTINLADPRNLSETFREAFAEYWSSGERTFAPELQETVDFWFRYHVTKGVFAGLLLLVLIPLVLLLGRAFLRAGGRALAAAGVLVSGLALLAVATVLANIQGAVAPFASLLSLLPGSEGDPVTRRLAGSAGDRAYPPLAAMIDDFGRYHAAMAVLAPITALLLAGVSVLAWRAFGRAARAGAGSADVRRGVGRARRVFGALGIVGTGSALALIVVGVANMGVASDPAPALLAFFQGGW</sequence>
<comment type="caution">
    <text evidence="3">The sequence shown here is derived from an EMBL/GenBank/DDBJ whole genome shotgun (WGS) entry which is preliminary data.</text>
</comment>
<feature type="transmembrane region" description="Helical" evidence="1">
    <location>
        <begin position="183"/>
        <end position="206"/>
    </location>
</feature>
<keyword evidence="4" id="KW-1185">Reference proteome</keyword>
<feature type="transmembrane region" description="Helical" evidence="1">
    <location>
        <begin position="85"/>
        <end position="106"/>
    </location>
</feature>
<evidence type="ECO:0008006" key="5">
    <source>
        <dbReference type="Google" id="ProtNLM"/>
    </source>
</evidence>
<feature type="transmembrane region" description="Helical" evidence="1">
    <location>
        <begin position="113"/>
        <end position="135"/>
    </location>
</feature>
<evidence type="ECO:0000313" key="3">
    <source>
        <dbReference type="EMBL" id="GIE71397.1"/>
    </source>
</evidence>